<dbReference type="InterPro" id="IPR049625">
    <property type="entry name" value="Glyco_transf_61_cat"/>
</dbReference>
<gene>
    <name evidence="3" type="ORF">EOE48_16805</name>
</gene>
<dbReference type="GO" id="GO:0016757">
    <property type="term" value="F:glycosyltransferase activity"/>
    <property type="evidence" value="ECO:0007669"/>
    <property type="project" value="InterPro"/>
</dbReference>
<organism evidence="3 4">
    <name type="scientific">Methylobacterium oryzihabitans</name>
    <dbReference type="NCBI Taxonomy" id="2499852"/>
    <lineage>
        <taxon>Bacteria</taxon>
        <taxon>Pseudomonadati</taxon>
        <taxon>Pseudomonadota</taxon>
        <taxon>Alphaproteobacteria</taxon>
        <taxon>Hyphomicrobiales</taxon>
        <taxon>Methylobacteriaceae</taxon>
        <taxon>Methylobacterium</taxon>
    </lineage>
</organism>
<feature type="domain" description="Glycosyltransferase 61 catalytic" evidence="2">
    <location>
        <begin position="136"/>
        <end position="317"/>
    </location>
</feature>
<evidence type="ECO:0000256" key="1">
    <source>
        <dbReference type="SAM" id="MobiDB-lite"/>
    </source>
</evidence>
<accession>A0A437P243</accession>
<dbReference type="AlphaFoldDB" id="A0A437P243"/>
<name>A0A437P243_9HYPH</name>
<reference evidence="3 4" key="1">
    <citation type="submission" date="2019-01" db="EMBL/GenBank/DDBJ databases">
        <authorList>
            <person name="Chen W.-M."/>
        </authorList>
    </citation>
    <scope>NUCLEOTIDE SEQUENCE [LARGE SCALE GENOMIC DNA]</scope>
    <source>
        <strain evidence="3 4">TER-1</strain>
    </source>
</reference>
<feature type="compositionally biased region" description="Pro residues" evidence="1">
    <location>
        <begin position="30"/>
        <end position="44"/>
    </location>
</feature>
<evidence type="ECO:0000259" key="2">
    <source>
        <dbReference type="Pfam" id="PF04577"/>
    </source>
</evidence>
<evidence type="ECO:0000313" key="3">
    <source>
        <dbReference type="EMBL" id="RVU16351.1"/>
    </source>
</evidence>
<feature type="region of interest" description="Disordered" evidence="1">
    <location>
        <begin position="1"/>
        <end position="53"/>
    </location>
</feature>
<sequence length="418" mass="45709">MGSRARGGQAERRVGAPIRRGRVAPVTVAPVPPPPIAPPPPGRHMPPRTERDRMTTRLRRCRDWWGECALRDDLPVVREVADAVYLPHRFEGSWGVFGPDGRLGPDGVDGPSPDPAGLPAAPDGEYLYLGHLVPHYGHVIVDTLSRLWPLAGHDGPRPRLLIHTFDPLPAFGALDFLRAILGRLGLAPEDLVAFEEPVRIGRLIVPEPAFRAQVEAHAVFGTLCREIGAGFHDSAETDADARPLYLSKSRLATGIARIANEDDLVAELDRRGVEIAYPERLAFGEQVRLLSRRRLILGSTGSAFHTTIFAAPGRRVLGLNWMPAVNSNFALIDRLAGTTARYYHLDGTRYAPAEGFEFRWTIPDPRAVAAELVARAEAFDDLDARDGLARPRAGQGLRSYAGALRGRISRAAGRWRGA</sequence>
<keyword evidence="4" id="KW-1185">Reference proteome</keyword>
<proteinExistence type="predicted"/>
<dbReference type="Pfam" id="PF04577">
    <property type="entry name" value="Glyco_transf_61"/>
    <property type="match status" value="1"/>
</dbReference>
<dbReference type="EMBL" id="SACP01000016">
    <property type="protein sequence ID" value="RVU16351.1"/>
    <property type="molecule type" value="Genomic_DNA"/>
</dbReference>
<dbReference type="Proteomes" id="UP000286997">
    <property type="component" value="Unassembled WGS sequence"/>
</dbReference>
<protein>
    <submittedName>
        <fullName evidence="3">Glycosyltransferase family 61 protein</fullName>
    </submittedName>
</protein>
<comment type="caution">
    <text evidence="3">The sequence shown here is derived from an EMBL/GenBank/DDBJ whole genome shotgun (WGS) entry which is preliminary data.</text>
</comment>
<dbReference type="OrthoDB" id="7843421at2"/>
<evidence type="ECO:0000313" key="4">
    <source>
        <dbReference type="Proteomes" id="UP000286997"/>
    </source>
</evidence>
<keyword evidence="3" id="KW-0808">Transferase</keyword>